<gene>
    <name evidence="4" type="ORF">D1781_15920</name>
</gene>
<comment type="cofactor">
    <cofactor evidence="1">
        <name>Mg(2+)</name>
        <dbReference type="ChEBI" id="CHEBI:18420"/>
    </cofactor>
</comment>
<name>A0A3A1TZI1_9MICO</name>
<dbReference type="RefSeq" id="WP_119483505.1">
    <property type="nucleotide sequence ID" value="NZ_QXTG01000003.1"/>
</dbReference>
<dbReference type="SFLD" id="SFLDS00003">
    <property type="entry name" value="Haloacid_Dehalogenase"/>
    <property type="match status" value="1"/>
</dbReference>
<dbReference type="SUPFAM" id="SSF56784">
    <property type="entry name" value="HAD-like"/>
    <property type="match status" value="1"/>
</dbReference>
<keyword evidence="5" id="KW-1185">Reference proteome</keyword>
<dbReference type="EMBL" id="QXTG01000003">
    <property type="protein sequence ID" value="RIX26430.1"/>
    <property type="molecule type" value="Genomic_DNA"/>
</dbReference>
<evidence type="ECO:0000313" key="5">
    <source>
        <dbReference type="Proteomes" id="UP000265742"/>
    </source>
</evidence>
<dbReference type="OrthoDB" id="3680851at2"/>
<dbReference type="SFLD" id="SFLDG01129">
    <property type="entry name" value="C1.5:_HAD__Beta-PGM__Phosphata"/>
    <property type="match status" value="1"/>
</dbReference>
<dbReference type="GO" id="GO:0016787">
    <property type="term" value="F:hydrolase activity"/>
    <property type="evidence" value="ECO:0007669"/>
    <property type="project" value="UniProtKB-KW"/>
</dbReference>
<accession>A0A3A1TZI1</accession>
<dbReference type="InterPro" id="IPR036412">
    <property type="entry name" value="HAD-like_sf"/>
</dbReference>
<dbReference type="InterPro" id="IPR023214">
    <property type="entry name" value="HAD_sf"/>
</dbReference>
<keyword evidence="3" id="KW-0460">Magnesium</keyword>
<reference evidence="5" key="1">
    <citation type="submission" date="2018-09" db="EMBL/GenBank/DDBJ databases">
        <authorList>
            <person name="Kim I."/>
        </authorList>
    </citation>
    <scope>NUCLEOTIDE SEQUENCE [LARGE SCALE GENOMIC DNA]</scope>
    <source>
        <strain evidence="5">DD4a</strain>
    </source>
</reference>
<evidence type="ECO:0000256" key="2">
    <source>
        <dbReference type="ARBA" id="ARBA00022801"/>
    </source>
</evidence>
<evidence type="ECO:0000256" key="3">
    <source>
        <dbReference type="ARBA" id="ARBA00022842"/>
    </source>
</evidence>
<evidence type="ECO:0000313" key="4">
    <source>
        <dbReference type="EMBL" id="RIX26430.1"/>
    </source>
</evidence>
<dbReference type="AlphaFoldDB" id="A0A3A1TZI1"/>
<dbReference type="Gene3D" id="1.20.120.710">
    <property type="entry name" value="Haloacid dehalogenase hydrolase-like domain"/>
    <property type="match status" value="1"/>
</dbReference>
<dbReference type="Gene3D" id="3.40.50.1000">
    <property type="entry name" value="HAD superfamily/HAD-like"/>
    <property type="match status" value="1"/>
</dbReference>
<dbReference type="InterPro" id="IPR051400">
    <property type="entry name" value="HAD-like_hydrolase"/>
</dbReference>
<dbReference type="NCBIfam" id="TIGR01549">
    <property type="entry name" value="HAD-SF-IA-v1"/>
    <property type="match status" value="1"/>
</dbReference>
<comment type="caution">
    <text evidence="4">The sequence shown here is derived from an EMBL/GenBank/DDBJ whole genome shotgun (WGS) entry which is preliminary data.</text>
</comment>
<dbReference type="Proteomes" id="UP000265742">
    <property type="component" value="Unassembled WGS sequence"/>
</dbReference>
<dbReference type="PRINTS" id="PR00413">
    <property type="entry name" value="HADHALOGNASE"/>
</dbReference>
<dbReference type="InterPro" id="IPR006439">
    <property type="entry name" value="HAD-SF_hydro_IA"/>
</dbReference>
<dbReference type="GO" id="GO:0044281">
    <property type="term" value="P:small molecule metabolic process"/>
    <property type="evidence" value="ECO:0007669"/>
    <property type="project" value="UniProtKB-ARBA"/>
</dbReference>
<dbReference type="PANTHER" id="PTHR46470">
    <property type="entry name" value="N-ACYLNEURAMINATE-9-PHOSPHATASE"/>
    <property type="match status" value="1"/>
</dbReference>
<dbReference type="PANTHER" id="PTHR46470:SF4">
    <property type="entry name" value="5-AMINO-6-(5-PHOSPHO-D-RIBITYLAMINO)URACIL PHOSPHATASE YIGB"/>
    <property type="match status" value="1"/>
</dbReference>
<evidence type="ECO:0000256" key="1">
    <source>
        <dbReference type="ARBA" id="ARBA00001946"/>
    </source>
</evidence>
<keyword evidence="2 4" id="KW-0378">Hydrolase</keyword>
<organism evidence="4 5">
    <name type="scientific">Amnibacterium setariae</name>
    <dbReference type="NCBI Taxonomy" id="2306585"/>
    <lineage>
        <taxon>Bacteria</taxon>
        <taxon>Bacillati</taxon>
        <taxon>Actinomycetota</taxon>
        <taxon>Actinomycetes</taxon>
        <taxon>Micrococcales</taxon>
        <taxon>Microbacteriaceae</taxon>
        <taxon>Amnibacterium</taxon>
    </lineage>
</organism>
<sequence length="235" mass="25181">MPALVLFDLDGTLVDGAGLPSAMRATCEAIAAEVPGVSPDELVAANTAVWQRRWPEVEDDYMLGGRAGEEIGREAWRETLAECGLEDPALLERAWSEWRRQERASLRLFPDVLPALDRLAAEGIRVGMVTNGSGAVQRGKLDAVGLTGRFDPLTVSSEAGVKKPDPAVFAVALAAAGIGPEDVWFVGDNLWHDMPGALETGIRGVWLDRAGVALPPDGPRPDAVIRSLDELLPER</sequence>
<protein>
    <submittedName>
        <fullName evidence="4">HAD family hydrolase</fullName>
    </submittedName>
</protein>
<proteinExistence type="predicted"/>
<dbReference type="Pfam" id="PF00702">
    <property type="entry name" value="Hydrolase"/>
    <property type="match status" value="1"/>
</dbReference>